<dbReference type="SMART" id="SM00577">
    <property type="entry name" value="CPDc"/>
    <property type="match status" value="1"/>
</dbReference>
<evidence type="ECO:0000259" key="9">
    <source>
        <dbReference type="SMART" id="SM00577"/>
    </source>
</evidence>
<comment type="catalytic activity">
    <reaction evidence="5">
        <text>O-phospho-L-seryl-[protein] + H2O = L-seryl-[protein] + phosphate</text>
        <dbReference type="Rhea" id="RHEA:20629"/>
        <dbReference type="Rhea" id="RHEA-COMP:9863"/>
        <dbReference type="Rhea" id="RHEA-COMP:11604"/>
        <dbReference type="ChEBI" id="CHEBI:15377"/>
        <dbReference type="ChEBI" id="CHEBI:29999"/>
        <dbReference type="ChEBI" id="CHEBI:43474"/>
        <dbReference type="ChEBI" id="CHEBI:83421"/>
        <dbReference type="EC" id="3.1.3.16"/>
    </reaction>
</comment>
<feature type="compositionally biased region" description="Low complexity" evidence="8">
    <location>
        <begin position="575"/>
        <end position="592"/>
    </location>
</feature>
<evidence type="ECO:0000313" key="10">
    <source>
        <dbReference type="EMBL" id="KAK9906391.1"/>
    </source>
</evidence>
<gene>
    <name evidence="10" type="ORF">WJX75_001063</name>
</gene>
<evidence type="ECO:0000256" key="7">
    <source>
        <dbReference type="SAM" id="Coils"/>
    </source>
</evidence>
<dbReference type="Proteomes" id="UP001491310">
    <property type="component" value="Unassembled WGS sequence"/>
</dbReference>
<protein>
    <recommendedName>
        <fullName evidence="2">protein-serine/threonine phosphatase</fullName>
        <ecNumber evidence="2">3.1.3.16</ecNumber>
    </recommendedName>
</protein>
<evidence type="ECO:0000256" key="3">
    <source>
        <dbReference type="ARBA" id="ARBA00022801"/>
    </source>
</evidence>
<evidence type="ECO:0000256" key="2">
    <source>
        <dbReference type="ARBA" id="ARBA00013081"/>
    </source>
</evidence>
<keyword evidence="4" id="KW-0539">Nucleus</keyword>
<accession>A0ABR2YIT1</accession>
<evidence type="ECO:0000256" key="4">
    <source>
        <dbReference type="ARBA" id="ARBA00023242"/>
    </source>
</evidence>
<dbReference type="InterPro" id="IPR023214">
    <property type="entry name" value="HAD_sf"/>
</dbReference>
<dbReference type="EC" id="3.1.3.16" evidence="2"/>
<feature type="region of interest" description="Disordered" evidence="8">
    <location>
        <begin position="545"/>
        <end position="635"/>
    </location>
</feature>
<dbReference type="SUPFAM" id="SSF56784">
    <property type="entry name" value="HAD-like"/>
    <property type="match status" value="1"/>
</dbReference>
<feature type="region of interest" description="Disordered" evidence="8">
    <location>
        <begin position="503"/>
        <end position="529"/>
    </location>
</feature>
<comment type="catalytic activity">
    <reaction evidence="6">
        <text>O-phospho-L-threonyl-[protein] + H2O = L-threonyl-[protein] + phosphate</text>
        <dbReference type="Rhea" id="RHEA:47004"/>
        <dbReference type="Rhea" id="RHEA-COMP:11060"/>
        <dbReference type="Rhea" id="RHEA-COMP:11605"/>
        <dbReference type="ChEBI" id="CHEBI:15377"/>
        <dbReference type="ChEBI" id="CHEBI:30013"/>
        <dbReference type="ChEBI" id="CHEBI:43474"/>
        <dbReference type="ChEBI" id="CHEBI:61977"/>
        <dbReference type="EC" id="3.1.3.16"/>
    </reaction>
</comment>
<dbReference type="InterPro" id="IPR004274">
    <property type="entry name" value="FCP1_dom"/>
</dbReference>
<proteinExistence type="predicted"/>
<dbReference type="PANTHER" id="PTHR23081:SF0">
    <property type="entry name" value="RNA POLYMERASE II C-TERMINAL DOMAIN PHOSPHATASE-LIKE 1"/>
    <property type="match status" value="1"/>
</dbReference>
<name>A0ABR2YIT1_9CHLO</name>
<comment type="caution">
    <text evidence="10">The sequence shown here is derived from an EMBL/GenBank/DDBJ whole genome shotgun (WGS) entry which is preliminary data.</text>
</comment>
<dbReference type="Pfam" id="PF03031">
    <property type="entry name" value="NIF"/>
    <property type="match status" value="1"/>
</dbReference>
<dbReference type="InterPro" id="IPR039189">
    <property type="entry name" value="Fcp1"/>
</dbReference>
<comment type="subcellular location">
    <subcellularLocation>
        <location evidence="1">Nucleus</location>
    </subcellularLocation>
</comment>
<evidence type="ECO:0000313" key="11">
    <source>
        <dbReference type="Proteomes" id="UP001491310"/>
    </source>
</evidence>
<evidence type="ECO:0000256" key="1">
    <source>
        <dbReference type="ARBA" id="ARBA00004123"/>
    </source>
</evidence>
<feature type="domain" description="FCP1 homology" evidence="9">
    <location>
        <begin position="220"/>
        <end position="413"/>
    </location>
</feature>
<evidence type="ECO:0000256" key="6">
    <source>
        <dbReference type="ARBA" id="ARBA00048336"/>
    </source>
</evidence>
<sequence length="841" mass="91840">MGWSQTLTSKLPAEVAVRDYWTCKKDVRQVLHVLTGGPCLALLPSSKVTTGGRKALEDQHAQCLSDNKAAVASATDTLDLLLVAQTALDGEAPVPVFLVYVVARGAPEAAALLIEDSRLPLLLDLDETLLSACTLKALQRLNRASVSRLTELKAKAASNKRETQQLGRDLAIKEKEETKQLEETQQLERQLAFMKEEDSKLLEQIQQLEREIALKEEDSRLLEQFISSDAVLLDDQTYVASLEQAKPEYGLRPVLRPVIHLPNGVVLTRIDPTRKDTSMLFRTRPGWDKLRLWLEGNDGNEQRPGRQRFEVYVCTAAERSYALEAWRHLDPNALLIPHAHRQQRFVCVPTPNLKDVASVMGLPGHPWSPEPCVPANSAMPLAIIIDDRTDVWHELSQGQIYKVEPFQPHKHASMRDGVTMHDEEHVCALAEEMSSVQDMLCKTRGWMYRKMELLLESIHEAEPLQISDLLEGHPFAKLEWPGVCSLIKQALAKSLGPVPTAAAAGGPDLTRRGSNAAAGPSGATPKAVGRLRAAVDPRSMAMIPGVPAKAGAPGKFLGKSRASPGPGRGRAQPDRSPSSSKGPSKRSGPASSVTSRPNKRAKAPAGPPAVDSNGQQATTSVSAQPSTPEGDTSPIDARIHASARQQYPPGFKTASLDELPIELRELADAAERRLEFQHWKVEGMHCARVMLSGHSQGWKAHKVLKTAKVLAIKQACERLQITIRQGTLHLQEEQAVTAATAIHRVEHLYPDRLQWGTEIREDAKVAVNVSLDGQIVAKGRAQTQVQAKRKAALRLLLELGCPLEATEDRAGVMACTSVELQVPGAGKPTGGRAFKYPAQTP</sequence>
<evidence type="ECO:0000256" key="5">
    <source>
        <dbReference type="ARBA" id="ARBA00047761"/>
    </source>
</evidence>
<dbReference type="EMBL" id="JALJOT010000010">
    <property type="protein sequence ID" value="KAK9906391.1"/>
    <property type="molecule type" value="Genomic_DNA"/>
</dbReference>
<reference evidence="10 11" key="1">
    <citation type="journal article" date="2024" name="Nat. Commun.">
        <title>Phylogenomics reveals the evolutionary origins of lichenization in chlorophyte algae.</title>
        <authorList>
            <person name="Puginier C."/>
            <person name="Libourel C."/>
            <person name="Otte J."/>
            <person name="Skaloud P."/>
            <person name="Haon M."/>
            <person name="Grisel S."/>
            <person name="Petersen M."/>
            <person name="Berrin J.G."/>
            <person name="Delaux P.M."/>
            <person name="Dal Grande F."/>
            <person name="Keller J."/>
        </authorList>
    </citation>
    <scope>NUCLEOTIDE SEQUENCE [LARGE SCALE GENOMIC DNA]</scope>
    <source>
        <strain evidence="10 11">SAG 216-7</strain>
    </source>
</reference>
<keyword evidence="7" id="KW-0175">Coiled coil</keyword>
<dbReference type="Gene3D" id="3.40.50.1000">
    <property type="entry name" value="HAD superfamily/HAD-like"/>
    <property type="match status" value="1"/>
</dbReference>
<dbReference type="InterPro" id="IPR036412">
    <property type="entry name" value="HAD-like_sf"/>
</dbReference>
<feature type="compositionally biased region" description="Polar residues" evidence="8">
    <location>
        <begin position="612"/>
        <end position="630"/>
    </location>
</feature>
<feature type="coiled-coil region" evidence="7">
    <location>
        <begin position="135"/>
        <end position="225"/>
    </location>
</feature>
<keyword evidence="3" id="KW-0378">Hydrolase</keyword>
<dbReference type="PANTHER" id="PTHR23081">
    <property type="entry name" value="RNA POLYMERASE II CTD PHOSPHATASE"/>
    <property type="match status" value="1"/>
</dbReference>
<evidence type="ECO:0000256" key="8">
    <source>
        <dbReference type="SAM" id="MobiDB-lite"/>
    </source>
</evidence>
<keyword evidence="11" id="KW-1185">Reference proteome</keyword>
<organism evidence="10 11">
    <name type="scientific">Coccomyxa subellipsoidea</name>
    <dbReference type="NCBI Taxonomy" id="248742"/>
    <lineage>
        <taxon>Eukaryota</taxon>
        <taxon>Viridiplantae</taxon>
        <taxon>Chlorophyta</taxon>
        <taxon>core chlorophytes</taxon>
        <taxon>Trebouxiophyceae</taxon>
        <taxon>Trebouxiophyceae incertae sedis</taxon>
        <taxon>Coccomyxaceae</taxon>
        <taxon>Coccomyxa</taxon>
    </lineage>
</organism>